<dbReference type="EMBL" id="WPAF01000028">
    <property type="protein sequence ID" value="KAF0133360.1"/>
    <property type="molecule type" value="Genomic_DNA"/>
</dbReference>
<reference evidence="2 3" key="1">
    <citation type="submission" date="2019-12" db="EMBL/GenBank/DDBJ databases">
        <authorList>
            <person name="Wolfe R."/>
            <person name="Danczak R."/>
            <person name="Wilkins M."/>
        </authorList>
    </citation>
    <scope>NUCLEOTIDE SEQUENCE [LARGE SCALE GENOMIC DNA]</scope>
    <source>
        <strain evidence="2">X2_MaxBin.013</strain>
    </source>
</reference>
<feature type="domain" description="Quinate/shikimate 5-dehydrogenase/glutamyl-tRNA reductase" evidence="1">
    <location>
        <begin position="147"/>
        <end position="258"/>
    </location>
</feature>
<protein>
    <submittedName>
        <fullName evidence="2">Shikimate/quinate 5-dehydrogenase</fullName>
    </submittedName>
</protein>
<proteinExistence type="predicted"/>
<evidence type="ECO:0000313" key="3">
    <source>
        <dbReference type="Proteomes" id="UP000488506"/>
    </source>
</evidence>
<comment type="caution">
    <text evidence="2">The sequence shown here is derived from an EMBL/GenBank/DDBJ whole genome shotgun (WGS) entry which is preliminary data.</text>
</comment>
<dbReference type="Gene3D" id="3.40.50.720">
    <property type="entry name" value="NAD(P)-binding Rossmann-like Domain"/>
    <property type="match status" value="1"/>
</dbReference>
<sequence length="389" mass="43266">MGETRKFAFLVHPRDMADIKRPLPWTKNIPDHFINFISERLFGRMGFIHWSRFPVYDKVEGNIIFVSLTGKQMITLPRRYVQNRILDAVLFAQDKLKVDIVGLGAYTAPLTDAGEWLIKQNVKVKITHGDSYSVAMAHEGVLISAKHAKLELKNAKATVIGAYGLIGKPLCKLLAKECKALILIGRNILKLKKLKEEIEGSNNNFLITISTKLEDVSACDLIISSTSHPGALLQDFHLKKRAVIYDIAQPINATPEVIAKRPDVTRIDGCFVNIPNIDLKIDMGPPKGTTFSCLGETILQTLENDNSHHVGEIDLAHVETTREWGKKHKIQHADLTCFSQPLKALNELIPAACGAGNLISKSKGKMRNTKDSSRCNYSNCEGVWLIPAI</sequence>
<dbReference type="InterPro" id="IPR036291">
    <property type="entry name" value="NAD(P)-bd_dom_sf"/>
</dbReference>
<gene>
    <name evidence="2" type="ORF">FD145_1321</name>
</gene>
<evidence type="ECO:0000313" key="2">
    <source>
        <dbReference type="EMBL" id="KAF0133360.1"/>
    </source>
</evidence>
<name>A0A833L047_UNCSA</name>
<organism evidence="2 3">
    <name type="scientific">Candidatus Saganbacteria bacterium</name>
    <dbReference type="NCBI Taxonomy" id="2575572"/>
    <lineage>
        <taxon>Bacteria</taxon>
        <taxon>Bacillati</taxon>
        <taxon>Saganbacteria</taxon>
    </lineage>
</organism>
<dbReference type="AlphaFoldDB" id="A0A833L047"/>
<evidence type="ECO:0000259" key="1">
    <source>
        <dbReference type="Pfam" id="PF01488"/>
    </source>
</evidence>
<dbReference type="Proteomes" id="UP000488506">
    <property type="component" value="Unassembled WGS sequence"/>
</dbReference>
<dbReference type="InterPro" id="IPR006151">
    <property type="entry name" value="Shikm_DH/Glu-tRNA_Rdtase"/>
</dbReference>
<dbReference type="Pfam" id="PF01488">
    <property type="entry name" value="Shikimate_DH"/>
    <property type="match status" value="1"/>
</dbReference>
<dbReference type="SUPFAM" id="SSF51735">
    <property type="entry name" value="NAD(P)-binding Rossmann-fold domains"/>
    <property type="match status" value="1"/>
</dbReference>
<accession>A0A833L047</accession>